<dbReference type="InterPro" id="IPR057525">
    <property type="entry name" value="UTP20_C"/>
</dbReference>
<evidence type="ECO:0000259" key="2">
    <source>
        <dbReference type="Pfam" id="PF20416"/>
    </source>
</evidence>
<sequence>MAQPERVKSLNTSAGRRRFVFKTFSQRLEEIDINVYRSLDLVKAQPSDGSSFLRESLVCWREMNTAEDFISFYEEMMPLVQTLPQVILHKETIMSKLLDRLNMKARLSLEPILMLIAALSRDLLDEFLPFLQKLVNSLVDLLKNGGHHDPEILEQVFTSWSYIMMYLQKYLVRDVVSVLKITVKIRFFPKDYVQEFMAEAVSFLLRNACNSQLCKGVRKVIREVAKSSSVKRTGVTALLCHVMRGASSRLHSRAETVWQLMIDKTIFRIGEKYTEGPDALLEVSTGIISRLCSEIDPKELKVIFHCLFKEIFCCVGDGYLEHLNHLLSLLTFAVRNIDGSKVYDRQVMLDLVSSLIQSFVVPSIGAKTEDIPSKVLSRLLELMLCLLDVPLISVDLSNVLQLYAPIFKLEISSLLSFVRGLILKDPQIVHLFKSHILSAMDELIEASPEEVLFLMLTFIERQSKLQTCDIVGVSEDTVPKICNFLRERIFYWINLFRDIAGSSDVSHKQFTESEMALLWGVVSCYHCFPFLQDSLVLFKDLIGTIDHLLETEADKIADVPTSTWQSIIGAALSSYHKLLIMKKFEASEASTFLHLAKRHKSSLPVLSAVAEYMDSIFGSKDEGESNQNIFQEVQDVTESMSLFGNNLILPNKAIRMSSLRILSHYAPLAETLPKSDVRPHKKLKTEGSGANTEVFQSINVIELLLSVEMTPLSISTSRKIVVLLSKLHTNLSSGRISDVYIPLLLNGIIGILHNRFSHVWDSALECLTILIGRYKELVWNSFVQYLDSFQSKFLCSGDHIVKPNSGDPQPNDLVGCFNLFLDPDFDCTPCTMITVLLLQSLQKIPDIAESRSRQLIPLFLKFLGYGSGDCFSVESYVSYTCKRMDWKMILKEWLNLLVQMRNAQSLYRSPVLKEVLVKRLLDEVDQDIQLKTLDCLLNWKDDFMVSYGKHLKNMIVTKSLREELTTWSVSVESEFIQEEHRPHLIPIIIGLLTPKVRKLKTLGSRKHAGLSHRKAVLCFLAQLEVHELELFFLLLLKPLIPKDLANEFFDIRTQELAGVLTDGSESSILVKCSFSINIANLSWKKKNGFVHVVEEILRTFDEAHIKLYLNPLLMIVVRILENCMLNLVSERGNKVCGLEDSSGPSANTETTNAALDASSMTAKQLKDLRSLCLKVISFVLNKYESHDFRSDFWDIFFLSVKPLIDSFKYEGSSSEKPSSLLSCFVSMSRNPILVSLLEREANLVPTIFSMLTVRTASDAIISSILHFIENLLNMDTSVDHQENECVKRILVPNLDVLIQSFHGLLQSRKEIHRKCTKWPGNTELRIFKLLVRYITDPVVAGRFVDILLPFFKKKDRSPDEILEGLHVLRGILPVVRIESSGRIIEAIHPLLVSSGLELRLCICDVVDGLVLIDPSLAEVARPLHELNAVSSSISGELDYDTRMKAYNTIGPELFSKLKVEHAMLILSHCVYDMASEELIFRQSASRALLSFIDFAALVLNNIEDNSSEMLLDDAAQEISTSQILEKREGTYKWTKSCIKQIINTTFLHNIGDAMTKDISVQKGWIDLLRSMVYHLHGLPYLNLFRPLCSEDPEVDFFNNILHLQIHRRKRALSRFRNVLGSGNFAENIIVKIFLPLFFNMVIDVQEGKGEDLRNASLETLAFISSYMRWDSYRTFLMRCFREMTRKPDKQKILLRLICAILDVFHFSSVDNTEVVKNGTEVSAFVDAKMESVNALPSSESNTKISSEIQSYLQNIFLPQIRKLLTSDTEKVNVNISLAAIKVLKLLPVDIMESQLSSIIHRICIFLKNRLESIRDEARSALAACLKELGLEYLQFIVKVLQAILKRGYELHVLGYTLNFILTKTLVNAAVGKLDYCMNELLSVVENDILGDVAQEKEVDKIASKMKETRKKKSFETLKLISQSITFRTHAMKLLSPINTHLSKHITPKMKGSLEMMLQHIALGIECNSSVKPSELLVYVYGLIEDNISPDGTHHNVLNPNGLNKKSGHEMTQKRDTSNHCKFESHNSHLIVVFALGLLHNYLKNMKLNKEDEQLLSMLDPFVRLMGNCLSSKYEDVLAAAFRCFTPLVRLPLPSLQAHGDNIKILLLEIAQKSGNAGSPLVQSCLKLLTVLLRSTKISISDDQLHMLIQFPVFIDLQTKPSPVALSLLKSIVDRKLVVHEIYDIVMQVAELMVTSQSEPIRKKSSKVLLQFLLDYRLSDKRLQQHMDFLLANLSYEHSSGREAVLEMLHAILVKFPKSVIDNQAQSFFLHLVVALANEHDHKLRAMVATAIKVLLNHTSQNAMRPILGYTLSWYMGEKRHLWSASAEVLGLLVEVMVKGFQEHVNSVLNVARGILESSIHAASNEGFDNLKEAAIPLWKEAYYSLIMLEKMLQYFPELYFDTNLEELWVLICKLLLHPHIWVRNISSRLVASYFLSVTEASRIDNQKLKSGSCFLVNPSRLFAIAVSCLNQLKTHLIDDTASNLITQNLVFAACSLHTKLTNSLGPYEYWSTLDSRKKGVYLEAFDNLGSKKARDTFLLSTTVRSDSSAIDDQTEEGNRDVRSLLVVPLIKRMGKIAMQMEDIQMRIVFNSFRMISLQIGSEGSRAYAIHMVTPLYKVCEGFAGKVVSDEIKQLAEEVRDSLRDVLGVDSFVHYYNLIRKNLKQKREKRRQQEKLIAVINPMRHAKRKLRVAEKHRVHKRRKIMTMKMGRGRR</sequence>
<feature type="domain" description="U3 small nucleolar RNA-associated protein 20" evidence="2">
    <location>
        <begin position="1767"/>
        <end position="1983"/>
    </location>
</feature>
<dbReference type="EMBL" id="CP136891">
    <property type="protein sequence ID" value="WOK99438.1"/>
    <property type="molecule type" value="Genomic_DNA"/>
</dbReference>
<evidence type="ECO:0000313" key="5">
    <source>
        <dbReference type="Proteomes" id="UP001327560"/>
    </source>
</evidence>
<evidence type="ECO:0000259" key="3">
    <source>
        <dbReference type="Pfam" id="PF23099"/>
    </source>
</evidence>
<dbReference type="PANTHER" id="PTHR17695">
    <property type="entry name" value="SMALL SUBUNIT PROCESSOME COMPONENT 20 HOMOLOG"/>
    <property type="match status" value="1"/>
</dbReference>
<feature type="domain" description="U3 small nucleolar RNA-associated protein 20 C-terminal" evidence="3">
    <location>
        <begin position="2628"/>
        <end position="2703"/>
    </location>
</feature>
<dbReference type="PANTHER" id="PTHR17695:SF11">
    <property type="entry name" value="SMALL SUBUNIT PROCESSOME COMPONENT 20 HOMOLOG"/>
    <property type="match status" value="1"/>
</dbReference>
<dbReference type="Pfam" id="PF07539">
    <property type="entry name" value="UTP20_N"/>
    <property type="match status" value="1"/>
</dbReference>
<dbReference type="Gene3D" id="1.25.10.10">
    <property type="entry name" value="Leucine-rich Repeat Variant"/>
    <property type="match status" value="1"/>
</dbReference>
<dbReference type="InterPro" id="IPR046523">
    <property type="entry name" value="UTP20_dom"/>
</dbReference>
<dbReference type="SUPFAM" id="SSF48371">
    <property type="entry name" value="ARM repeat"/>
    <property type="match status" value="3"/>
</dbReference>
<dbReference type="InterPro" id="IPR016024">
    <property type="entry name" value="ARM-type_fold"/>
</dbReference>
<dbReference type="Proteomes" id="UP001327560">
    <property type="component" value="Chromosome 2"/>
</dbReference>
<evidence type="ECO:0000259" key="1">
    <source>
        <dbReference type="Pfam" id="PF07539"/>
    </source>
</evidence>
<dbReference type="InterPro" id="IPR052575">
    <property type="entry name" value="SSU_processome_comp_20"/>
</dbReference>
<dbReference type="InterPro" id="IPR011989">
    <property type="entry name" value="ARM-like"/>
</dbReference>
<keyword evidence="5" id="KW-1185">Reference proteome</keyword>
<evidence type="ECO:0000313" key="4">
    <source>
        <dbReference type="EMBL" id="WOK99438.1"/>
    </source>
</evidence>
<accession>A0AAQ3K013</accession>
<dbReference type="InterPro" id="IPR011430">
    <property type="entry name" value="UTP20_N"/>
</dbReference>
<dbReference type="GO" id="GO:0032040">
    <property type="term" value="C:small-subunit processome"/>
    <property type="evidence" value="ECO:0007669"/>
    <property type="project" value="TreeGrafter"/>
</dbReference>
<reference evidence="4 5" key="1">
    <citation type="submission" date="2023-10" db="EMBL/GenBank/DDBJ databases">
        <title>Chromosome-scale genome assembly provides insights into flower coloration mechanisms of Canna indica.</title>
        <authorList>
            <person name="Li C."/>
        </authorList>
    </citation>
    <scope>NUCLEOTIDE SEQUENCE [LARGE SCALE GENOMIC DNA]</scope>
    <source>
        <tissue evidence="4">Flower</tissue>
    </source>
</reference>
<dbReference type="Pfam" id="PF20416">
    <property type="entry name" value="UTP20"/>
    <property type="match status" value="1"/>
</dbReference>
<dbReference type="GO" id="GO:0030686">
    <property type="term" value="C:90S preribosome"/>
    <property type="evidence" value="ECO:0007669"/>
    <property type="project" value="TreeGrafter"/>
</dbReference>
<organism evidence="4 5">
    <name type="scientific">Canna indica</name>
    <name type="common">Indian-shot</name>
    <dbReference type="NCBI Taxonomy" id="4628"/>
    <lineage>
        <taxon>Eukaryota</taxon>
        <taxon>Viridiplantae</taxon>
        <taxon>Streptophyta</taxon>
        <taxon>Embryophyta</taxon>
        <taxon>Tracheophyta</taxon>
        <taxon>Spermatophyta</taxon>
        <taxon>Magnoliopsida</taxon>
        <taxon>Liliopsida</taxon>
        <taxon>Zingiberales</taxon>
        <taxon>Cannaceae</taxon>
        <taxon>Canna</taxon>
    </lineage>
</organism>
<dbReference type="Pfam" id="PF23099">
    <property type="entry name" value="UTP20_C"/>
    <property type="match status" value="1"/>
</dbReference>
<proteinExistence type="predicted"/>
<feature type="domain" description="U3 small nucleolar RNA-associated protein 20 N-terminal" evidence="1">
    <location>
        <begin position="889"/>
        <end position="1503"/>
    </location>
</feature>
<name>A0AAQ3K013_9LILI</name>
<gene>
    <name evidence="4" type="ORF">Cni_G08150</name>
</gene>
<protein>
    <submittedName>
        <fullName evidence="4">Small subunit processome component</fullName>
    </submittedName>
</protein>